<dbReference type="InterPro" id="IPR000940">
    <property type="entry name" value="NNMT_TEMT_trans"/>
</dbReference>
<sequence>MEIREEKEYFQKSFKAREYLQNYYSHIDVRLIRQYVLQRTAASETARIMIHLAEVAVPTIQSIFRKQQPTLLELGGGPTLYQLFSVAPLVKQVHFTDYTEDNLREIIRWVQKERGAFDWRPYALVALMLKNDSPKASNREVKNLEQTLREKITKIAHCDIFRRGLGLERRYYDIISTHFVAESATSSKAVWRKAIRNISAKLSSGGLLIMSALRGARGSYKVLDKRFPAVQIYESDLYRELRKNRLGKIRFSTMKTEDLGNNYRGFIFIIAEKD</sequence>
<keyword evidence="3" id="KW-0949">S-adenosyl-L-methionine</keyword>
<dbReference type="AlphaFoldDB" id="A0A933DRW9"/>
<dbReference type="GO" id="GO:0005829">
    <property type="term" value="C:cytosol"/>
    <property type="evidence" value="ECO:0007669"/>
    <property type="project" value="TreeGrafter"/>
</dbReference>
<evidence type="ECO:0000313" key="5">
    <source>
        <dbReference type="Proteomes" id="UP000756703"/>
    </source>
</evidence>
<keyword evidence="2" id="KW-0808">Transferase</keyword>
<dbReference type="EMBL" id="JACQMI010000005">
    <property type="protein sequence ID" value="MBI4132595.1"/>
    <property type="molecule type" value="Genomic_DNA"/>
</dbReference>
<keyword evidence="1" id="KW-0489">Methyltransferase</keyword>
<dbReference type="SUPFAM" id="SSF53335">
    <property type="entry name" value="S-adenosyl-L-methionine-dependent methyltransferases"/>
    <property type="match status" value="1"/>
</dbReference>
<gene>
    <name evidence="4" type="ORF">HY473_00640</name>
</gene>
<comment type="caution">
    <text evidence="4">The sequence shown here is derived from an EMBL/GenBank/DDBJ whole genome shotgun (WGS) entry which is preliminary data.</text>
</comment>
<evidence type="ECO:0000256" key="2">
    <source>
        <dbReference type="ARBA" id="ARBA00022679"/>
    </source>
</evidence>
<organism evidence="4 5">
    <name type="scientific">Candidatus Sungiibacteriota bacterium</name>
    <dbReference type="NCBI Taxonomy" id="2750080"/>
    <lineage>
        <taxon>Bacteria</taxon>
        <taxon>Candidatus Sungiibacteriota</taxon>
    </lineage>
</organism>
<proteinExistence type="predicted"/>
<evidence type="ECO:0000256" key="1">
    <source>
        <dbReference type="ARBA" id="ARBA00022603"/>
    </source>
</evidence>
<dbReference type="GO" id="GO:0008170">
    <property type="term" value="F:N-methyltransferase activity"/>
    <property type="evidence" value="ECO:0007669"/>
    <property type="project" value="TreeGrafter"/>
</dbReference>
<dbReference type="PROSITE" id="PS51681">
    <property type="entry name" value="SAM_MT_NNMT_PNMT_TEMT"/>
    <property type="match status" value="1"/>
</dbReference>
<dbReference type="Gene3D" id="3.40.50.150">
    <property type="entry name" value="Vaccinia Virus protein VP39"/>
    <property type="match status" value="1"/>
</dbReference>
<reference evidence="4" key="1">
    <citation type="submission" date="2020-07" db="EMBL/GenBank/DDBJ databases">
        <title>Huge and variable diversity of episymbiotic CPR bacteria and DPANN archaea in groundwater ecosystems.</title>
        <authorList>
            <person name="He C.Y."/>
            <person name="Keren R."/>
            <person name="Whittaker M."/>
            <person name="Farag I.F."/>
            <person name="Doudna J."/>
            <person name="Cate J.H.D."/>
            <person name="Banfield J.F."/>
        </authorList>
    </citation>
    <scope>NUCLEOTIDE SEQUENCE</scope>
    <source>
        <strain evidence="4">NC_groundwater_1225_Ag_S-0.1um_56_177</strain>
    </source>
</reference>
<dbReference type="Proteomes" id="UP000756703">
    <property type="component" value="Unassembled WGS sequence"/>
</dbReference>
<protein>
    <submittedName>
        <fullName evidence="4">Uncharacterized protein</fullName>
    </submittedName>
</protein>
<dbReference type="NCBIfam" id="NF041360">
    <property type="entry name" value="GntF_guanitoxin"/>
    <property type="match status" value="1"/>
</dbReference>
<evidence type="ECO:0000313" key="4">
    <source>
        <dbReference type="EMBL" id="MBI4132595.1"/>
    </source>
</evidence>
<dbReference type="PANTHER" id="PTHR10867:SF17">
    <property type="entry name" value="NICOTINAMIDE N-METHYLTRANSFERASE"/>
    <property type="match status" value="1"/>
</dbReference>
<accession>A0A933DRW9</accession>
<dbReference type="InterPro" id="IPR029063">
    <property type="entry name" value="SAM-dependent_MTases_sf"/>
</dbReference>
<dbReference type="PANTHER" id="PTHR10867">
    <property type="entry name" value="NNMT/PNMT/TEMT FAMILY MEMBER"/>
    <property type="match status" value="1"/>
</dbReference>
<dbReference type="Pfam" id="PF01234">
    <property type="entry name" value="NNMT_PNMT_TEMT"/>
    <property type="match status" value="1"/>
</dbReference>
<dbReference type="GO" id="GO:0032259">
    <property type="term" value="P:methylation"/>
    <property type="evidence" value="ECO:0007669"/>
    <property type="project" value="UniProtKB-KW"/>
</dbReference>
<dbReference type="InterPro" id="IPR053384">
    <property type="entry name" value="SAM-dep_methyltransferase"/>
</dbReference>
<evidence type="ECO:0000256" key="3">
    <source>
        <dbReference type="ARBA" id="ARBA00022691"/>
    </source>
</evidence>
<name>A0A933DRW9_9BACT</name>